<dbReference type="InterPro" id="IPR016166">
    <property type="entry name" value="FAD-bd_PCMH"/>
</dbReference>
<organism evidence="7 8">
    <name type="scientific">Kibdelosporangium phytohabitans</name>
    <dbReference type="NCBI Taxonomy" id="860235"/>
    <lineage>
        <taxon>Bacteria</taxon>
        <taxon>Bacillati</taxon>
        <taxon>Actinomycetota</taxon>
        <taxon>Actinomycetes</taxon>
        <taxon>Pseudonocardiales</taxon>
        <taxon>Pseudonocardiaceae</taxon>
        <taxon>Kibdelosporangium</taxon>
    </lineage>
</organism>
<keyword evidence="4" id="KW-0274">FAD</keyword>
<evidence type="ECO:0000256" key="1">
    <source>
        <dbReference type="ARBA" id="ARBA00001974"/>
    </source>
</evidence>
<dbReference type="Proteomes" id="UP000063699">
    <property type="component" value="Chromosome"/>
</dbReference>
<dbReference type="InterPro" id="IPR016169">
    <property type="entry name" value="FAD-bd_PCMH_sub2"/>
</dbReference>
<accession>A0A0N7F488</accession>
<evidence type="ECO:0000313" key="7">
    <source>
        <dbReference type="EMBL" id="ALG10751.1"/>
    </source>
</evidence>
<comment type="similarity">
    <text evidence="2">Belongs to the oxygen-dependent FAD-linked oxidoreductase family.</text>
</comment>
<evidence type="ECO:0000313" key="8">
    <source>
        <dbReference type="Proteomes" id="UP000063699"/>
    </source>
</evidence>
<evidence type="ECO:0000256" key="3">
    <source>
        <dbReference type="ARBA" id="ARBA00022630"/>
    </source>
</evidence>
<dbReference type="GO" id="GO:0016491">
    <property type="term" value="F:oxidoreductase activity"/>
    <property type="evidence" value="ECO:0007669"/>
    <property type="project" value="UniProtKB-KW"/>
</dbReference>
<dbReference type="PANTHER" id="PTHR42973">
    <property type="entry name" value="BINDING OXIDOREDUCTASE, PUTATIVE (AFU_ORTHOLOGUE AFUA_1G17690)-RELATED"/>
    <property type="match status" value="1"/>
</dbReference>
<sequence length="505" mass="55784">MTRTAPSNTTAVIAPGDARYENAVRCGFNQRFVSDVDYICYPKTTGDVVAAVGDAVAEGKRVTVRSGGHGYEGTASTDGGVLVDVSLMTEVEFDPARRAFSIQPGAKVGALYTELYKRWGVTVPVGECIEVCIGGHLVGGGFGPLSRRYGSIVDFLCAVEVVVVDASGQARAVIATDDPADPDHELWWAHTGGGGGNFGVVTRYWLRTRGAVSDDPAQLLPPAPTTWRNGYLMWPWDKMTEQDFVRILRNYGTWFERNSVPGSREADLTAFFCATHKSSDVITVGSLIDDDIPGARELTNEFFDAVCEGVDVEPSVRHSDDVVSWLYHFTHANRADHNGLGGSRFKLKSAYLRKAYTEDQIARAYRHLDTEDPKKIFFMFIGYGGQVNALPPEATAVAQRSSVLKGAYLSSWWDPAEDDYHIGNLRALYRDVYAETGGVPVTNDANEGAYINYPDRDLADPEWNTSGVPWSTLYYQGNYPRLQQVKQKYDPRNEFRHVLSIELPE</sequence>
<dbReference type="Gene3D" id="3.30.465.10">
    <property type="match status" value="1"/>
</dbReference>
<dbReference type="PROSITE" id="PS51387">
    <property type="entry name" value="FAD_PCMH"/>
    <property type="match status" value="1"/>
</dbReference>
<dbReference type="Pfam" id="PF08031">
    <property type="entry name" value="BBE"/>
    <property type="match status" value="1"/>
</dbReference>
<reference evidence="7 8" key="1">
    <citation type="submission" date="2015-07" db="EMBL/GenBank/DDBJ databases">
        <title>Genome sequencing of Kibdelosporangium phytohabitans.</title>
        <authorList>
            <person name="Qin S."/>
            <person name="Xing K."/>
        </authorList>
    </citation>
    <scope>NUCLEOTIDE SEQUENCE [LARGE SCALE GENOMIC DNA]</scope>
    <source>
        <strain evidence="7 8">KLBMP1111</strain>
    </source>
</reference>
<dbReference type="KEGG" id="kphy:AOZ06_31125"/>
<dbReference type="EMBL" id="CP012752">
    <property type="protein sequence ID" value="ALG10751.1"/>
    <property type="molecule type" value="Genomic_DNA"/>
</dbReference>
<feature type="domain" description="FAD-binding PCMH-type" evidence="6">
    <location>
        <begin position="31"/>
        <end position="211"/>
    </location>
</feature>
<keyword evidence="3" id="KW-0285">Flavoprotein</keyword>
<gene>
    <name evidence="7" type="ORF">AOZ06_31125</name>
</gene>
<keyword evidence="5" id="KW-0560">Oxidoreductase</keyword>
<dbReference type="GO" id="GO:0071949">
    <property type="term" value="F:FAD binding"/>
    <property type="evidence" value="ECO:0007669"/>
    <property type="project" value="InterPro"/>
</dbReference>
<name>A0A0N7F488_9PSEU</name>
<dbReference type="Pfam" id="PF01565">
    <property type="entry name" value="FAD_binding_4"/>
    <property type="match status" value="1"/>
</dbReference>
<dbReference type="InterPro" id="IPR050416">
    <property type="entry name" value="FAD-linked_Oxidoreductase"/>
</dbReference>
<dbReference type="InterPro" id="IPR036318">
    <property type="entry name" value="FAD-bd_PCMH-like_sf"/>
</dbReference>
<keyword evidence="8" id="KW-1185">Reference proteome</keyword>
<dbReference type="AlphaFoldDB" id="A0A0N7F488"/>
<evidence type="ECO:0000256" key="2">
    <source>
        <dbReference type="ARBA" id="ARBA00005466"/>
    </source>
</evidence>
<evidence type="ECO:0000256" key="5">
    <source>
        <dbReference type="ARBA" id="ARBA00023002"/>
    </source>
</evidence>
<dbReference type="SUPFAM" id="SSF56176">
    <property type="entry name" value="FAD-binding/transporter-associated domain-like"/>
    <property type="match status" value="1"/>
</dbReference>
<evidence type="ECO:0000256" key="4">
    <source>
        <dbReference type="ARBA" id="ARBA00022827"/>
    </source>
</evidence>
<evidence type="ECO:0000259" key="6">
    <source>
        <dbReference type="PROSITE" id="PS51387"/>
    </source>
</evidence>
<dbReference type="RefSeq" id="WP_054292654.1">
    <property type="nucleotide sequence ID" value="NZ_CP012752.1"/>
</dbReference>
<dbReference type="OrthoDB" id="545125at2"/>
<comment type="cofactor">
    <cofactor evidence="1">
        <name>FAD</name>
        <dbReference type="ChEBI" id="CHEBI:57692"/>
    </cofactor>
</comment>
<protein>
    <submittedName>
        <fullName evidence="7">FAD-linked oxidase</fullName>
    </submittedName>
</protein>
<proteinExistence type="inferred from homology"/>
<dbReference type="STRING" id="860235.AOZ06_31125"/>
<dbReference type="InterPro" id="IPR012951">
    <property type="entry name" value="BBE"/>
</dbReference>
<dbReference type="InterPro" id="IPR006094">
    <property type="entry name" value="Oxid_FAD_bind_N"/>
</dbReference>
<dbReference type="Gene3D" id="3.40.462.20">
    <property type="match status" value="1"/>
</dbReference>
<dbReference type="PANTHER" id="PTHR42973:SF39">
    <property type="entry name" value="FAD-BINDING PCMH-TYPE DOMAIN-CONTAINING PROTEIN"/>
    <property type="match status" value="1"/>
</dbReference>